<dbReference type="EMBL" id="JAGGKS010000009">
    <property type="protein sequence ID" value="MBP1926923.1"/>
    <property type="molecule type" value="Genomic_DNA"/>
</dbReference>
<comment type="caution">
    <text evidence="3">The sequence shown here is derived from an EMBL/GenBank/DDBJ whole genome shotgun (WGS) entry which is preliminary data.</text>
</comment>
<accession>A0ABS4GGU1</accession>
<organism evidence="3 4">
    <name type="scientific">Sedimentibacter acidaminivorans</name>
    <dbReference type="NCBI Taxonomy" id="913099"/>
    <lineage>
        <taxon>Bacteria</taxon>
        <taxon>Bacillati</taxon>
        <taxon>Bacillota</taxon>
        <taxon>Tissierellia</taxon>
        <taxon>Sedimentibacter</taxon>
    </lineage>
</organism>
<feature type="domain" description="SLH" evidence="2">
    <location>
        <begin position="668"/>
        <end position="731"/>
    </location>
</feature>
<keyword evidence="4" id="KW-1185">Reference proteome</keyword>
<dbReference type="Pfam" id="PF13306">
    <property type="entry name" value="LRR_5"/>
    <property type="match status" value="1"/>
</dbReference>
<dbReference type="PANTHER" id="PTHR43308:SF5">
    <property type="entry name" value="S-LAYER PROTEIN _ PEPTIDOGLYCAN ENDO-BETA-N-ACETYLGLUCOSAMINIDASE"/>
    <property type="match status" value="1"/>
</dbReference>
<dbReference type="InterPro" id="IPR026906">
    <property type="entry name" value="LRR_5"/>
</dbReference>
<sequence>MTSITIGQDVTINRVDEEHENVESTMGSNIGFEDFYISESKVAGTYEYIDGSWTKTVPPVSTGITWGDNITENVNGNVLTLSGTGEMAHFNIDENKEKLINLGITNVFIESGITTIGTLAFQGSDLTSVALPNSVTNIGNMAFKSNKLEAIVISESVAVIGYNAFDDNLLTSITIPNSVEDIGESTFFNNNLTSITMERSDTNLDDSLLHTDNNNFRSAYGLGGIGTYTGTQTGAWTKEVQIDITSPILTSGAISRTSNTTGTVKFTSDETGTYYYEVVADGATAPIINTTGAGITCTTAETTIANPTGLTAGAKDIYILVKDDVGNVSNPLKMDIPNYTPPNSGGSSGGGSSSGSSSNEPVTPQPPKDEPVIVIVNGEEQNAGKETKTSENGQSIVTITVDNKTVEDKVDEVIKNNKTGAINSIQVPVTDTTSDIAKVELTGDIIKKLENNSFNVSVKRDMVEYVIPAEEFAISSVAKNLDVLESNLVDIKLEVQITTLDEAVVEKFNDVAKANGSEIVFPPVSFEVVAKTTKADGTTGEVFISKFNNYVQRVMEIPEGVDPKTVTTGVVFNQDGTYSHVPTTVYQKDGKWFASLNSLTNSNYSIIWNQVIVESVENHWSKESVNDMASRLVIFEPEKFEPNKAITRADFAEYLVRALGIYREDSIYENKFKDVTSSGDRTLAILIANEYEIVSGYTDGTFRPNASISREEAMTMYQRAMKMTKITGDDSNLYQNYKDFETVSPWAESYVKEVLSAHVFNGTTATTISPKSNLTYAEAAQAIKNLLVESKLIND</sequence>
<reference evidence="3 4" key="1">
    <citation type="submission" date="2021-03" db="EMBL/GenBank/DDBJ databases">
        <title>Genomic Encyclopedia of Type Strains, Phase IV (KMG-IV): sequencing the most valuable type-strain genomes for metagenomic binning, comparative biology and taxonomic classification.</title>
        <authorList>
            <person name="Goeker M."/>
        </authorList>
    </citation>
    <scope>NUCLEOTIDE SEQUENCE [LARGE SCALE GENOMIC DNA]</scope>
    <source>
        <strain evidence="3 4">DSM 24004</strain>
    </source>
</reference>
<dbReference type="InterPro" id="IPR051465">
    <property type="entry name" value="Cell_Envelope_Struct_Comp"/>
</dbReference>
<evidence type="ECO:0000313" key="4">
    <source>
        <dbReference type="Proteomes" id="UP001519342"/>
    </source>
</evidence>
<dbReference type="InterPro" id="IPR032675">
    <property type="entry name" value="LRR_dom_sf"/>
</dbReference>
<evidence type="ECO:0000256" key="1">
    <source>
        <dbReference type="SAM" id="MobiDB-lite"/>
    </source>
</evidence>
<dbReference type="InterPro" id="IPR001119">
    <property type="entry name" value="SLH_dom"/>
</dbReference>
<dbReference type="PANTHER" id="PTHR43308">
    <property type="entry name" value="OUTER MEMBRANE PROTEIN ALPHA-RELATED"/>
    <property type="match status" value="1"/>
</dbReference>
<dbReference type="Pfam" id="PF00395">
    <property type="entry name" value="SLH"/>
    <property type="match status" value="3"/>
</dbReference>
<protein>
    <recommendedName>
        <fullName evidence="2">SLH domain-containing protein</fullName>
    </recommendedName>
</protein>
<feature type="region of interest" description="Disordered" evidence="1">
    <location>
        <begin position="332"/>
        <end position="370"/>
    </location>
</feature>
<dbReference type="Proteomes" id="UP001519342">
    <property type="component" value="Unassembled WGS sequence"/>
</dbReference>
<evidence type="ECO:0000259" key="2">
    <source>
        <dbReference type="PROSITE" id="PS51272"/>
    </source>
</evidence>
<feature type="domain" description="SLH" evidence="2">
    <location>
        <begin position="608"/>
        <end position="666"/>
    </location>
</feature>
<gene>
    <name evidence="3" type="ORF">J2Z76_002795</name>
</gene>
<proteinExistence type="predicted"/>
<dbReference type="PROSITE" id="PS51272">
    <property type="entry name" value="SLH"/>
    <property type="match status" value="3"/>
</dbReference>
<dbReference type="Gene3D" id="3.80.10.10">
    <property type="entry name" value="Ribonuclease Inhibitor"/>
    <property type="match status" value="1"/>
</dbReference>
<name>A0ABS4GGU1_9FIRM</name>
<evidence type="ECO:0000313" key="3">
    <source>
        <dbReference type="EMBL" id="MBP1926923.1"/>
    </source>
</evidence>
<feature type="domain" description="SLH" evidence="2">
    <location>
        <begin position="734"/>
        <end position="795"/>
    </location>
</feature>